<proteinExistence type="predicted"/>
<keyword evidence="3" id="KW-1185">Reference proteome</keyword>
<gene>
    <name evidence="2" type="ORF">GCM10023211_12140</name>
</gene>
<dbReference type="Pfam" id="PF11188">
    <property type="entry name" value="DUF2975"/>
    <property type="match status" value="1"/>
</dbReference>
<feature type="transmembrane region" description="Helical" evidence="1">
    <location>
        <begin position="112"/>
        <end position="140"/>
    </location>
</feature>
<dbReference type="Proteomes" id="UP001500171">
    <property type="component" value="Unassembled WGS sequence"/>
</dbReference>
<protein>
    <recommendedName>
        <fullName evidence="4">DUF2975 domain-containing protein</fullName>
    </recommendedName>
</protein>
<keyword evidence="1" id="KW-1133">Transmembrane helix</keyword>
<dbReference type="EMBL" id="BAABHY010000001">
    <property type="protein sequence ID" value="GAA5109139.1"/>
    <property type="molecule type" value="Genomic_DNA"/>
</dbReference>
<evidence type="ECO:0000313" key="3">
    <source>
        <dbReference type="Proteomes" id="UP001500171"/>
    </source>
</evidence>
<keyword evidence="1" id="KW-0472">Membrane</keyword>
<organism evidence="2 3">
    <name type="scientific">Orbus sasakiae</name>
    <dbReference type="NCBI Taxonomy" id="1078475"/>
    <lineage>
        <taxon>Bacteria</taxon>
        <taxon>Pseudomonadati</taxon>
        <taxon>Pseudomonadota</taxon>
        <taxon>Gammaproteobacteria</taxon>
        <taxon>Orbales</taxon>
        <taxon>Orbaceae</taxon>
        <taxon>Orbus</taxon>
    </lineage>
</organism>
<feature type="transmembrane region" description="Helical" evidence="1">
    <location>
        <begin position="12"/>
        <end position="38"/>
    </location>
</feature>
<reference evidence="3" key="1">
    <citation type="journal article" date="2019" name="Int. J. Syst. Evol. Microbiol.">
        <title>The Global Catalogue of Microorganisms (GCM) 10K type strain sequencing project: providing services to taxonomists for standard genome sequencing and annotation.</title>
        <authorList>
            <consortium name="The Broad Institute Genomics Platform"/>
            <consortium name="The Broad Institute Genome Sequencing Center for Infectious Disease"/>
            <person name="Wu L."/>
            <person name="Ma J."/>
        </authorList>
    </citation>
    <scope>NUCLEOTIDE SEQUENCE [LARGE SCALE GENOMIC DNA]</scope>
    <source>
        <strain evidence="3">JCM 18050</strain>
    </source>
</reference>
<dbReference type="InterPro" id="IPR021354">
    <property type="entry name" value="DUF2975"/>
</dbReference>
<name>A0ABP9N3X3_9GAMM</name>
<comment type="caution">
    <text evidence="2">The sequence shown here is derived from an EMBL/GenBank/DDBJ whole genome shotgun (WGS) entry which is preliminary data.</text>
</comment>
<feature type="transmembrane region" description="Helical" evidence="1">
    <location>
        <begin position="67"/>
        <end position="91"/>
    </location>
</feature>
<keyword evidence="1" id="KW-0812">Transmembrane</keyword>
<evidence type="ECO:0008006" key="4">
    <source>
        <dbReference type="Google" id="ProtNLM"/>
    </source>
</evidence>
<accession>A0ABP9N3X3</accession>
<dbReference type="PROSITE" id="PS51257">
    <property type="entry name" value="PROKAR_LIPOPROTEIN"/>
    <property type="match status" value="1"/>
</dbReference>
<evidence type="ECO:0000313" key="2">
    <source>
        <dbReference type="EMBL" id="GAA5109139.1"/>
    </source>
</evidence>
<evidence type="ECO:0000256" key="1">
    <source>
        <dbReference type="SAM" id="Phobius"/>
    </source>
</evidence>
<feature type="transmembrane region" description="Helical" evidence="1">
    <location>
        <begin position="146"/>
        <end position="168"/>
    </location>
</feature>
<sequence>MKNYSRLNRYCLFMAWLTWIPLLCAIVACFSPVLFYFFNTHNIGLESGNYSLFVTTIVDVDPTNLNILQSILATILDTLPILMLVFAFYQLRLLFISYSQSHYFAVKSAKHCYYFGIGLVMWVILGLLFEPLLSLILTYIQPQGRYISVSLSSEDIITLFPALCIMIIGQILKKAAELAEENNQFV</sequence>
<dbReference type="RefSeq" id="WP_345489886.1">
    <property type="nucleotide sequence ID" value="NZ_BAABHY010000001.1"/>
</dbReference>